<accession>A0AA38HG79</accession>
<dbReference type="EMBL" id="JALNTZ010003855">
    <property type="protein sequence ID" value="KAJ3615857.1"/>
    <property type="molecule type" value="Genomic_DNA"/>
</dbReference>
<dbReference type="Gene3D" id="3.40.50.10710">
    <property type="entry name" value="Metallo-hydrolase/oxidoreductase"/>
    <property type="match status" value="1"/>
</dbReference>
<reference evidence="3" key="1">
    <citation type="journal article" date="2023" name="G3 (Bethesda)">
        <title>Whole genome assemblies of Zophobas morio and Tenebrio molitor.</title>
        <authorList>
            <person name="Kaur S."/>
            <person name="Stinson S.A."/>
            <person name="diCenzo G.C."/>
        </authorList>
    </citation>
    <scope>NUCLEOTIDE SEQUENCE</scope>
    <source>
        <strain evidence="3">QUZm001</strain>
    </source>
</reference>
<feature type="domain" description="Ribonuclease J C-terminal" evidence="1">
    <location>
        <begin position="367"/>
        <end position="473"/>
    </location>
</feature>
<protein>
    <submittedName>
        <fullName evidence="3">Uncharacterized protein</fullName>
    </submittedName>
</protein>
<dbReference type="SUPFAM" id="SSF56281">
    <property type="entry name" value="Metallo-hydrolase/oxidoreductase"/>
    <property type="match status" value="1"/>
</dbReference>
<evidence type="ECO:0000313" key="4">
    <source>
        <dbReference type="Proteomes" id="UP001168821"/>
    </source>
</evidence>
<dbReference type="Pfam" id="PF17770">
    <property type="entry name" value="RNase_J_C"/>
    <property type="match status" value="1"/>
</dbReference>
<dbReference type="Gene3D" id="3.60.15.10">
    <property type="entry name" value="Ribonuclease Z/Hydroxyacylglutathione hydrolase-like"/>
    <property type="match status" value="1"/>
</dbReference>
<evidence type="ECO:0000259" key="2">
    <source>
        <dbReference type="Pfam" id="PF22505"/>
    </source>
</evidence>
<dbReference type="InterPro" id="IPR041636">
    <property type="entry name" value="RNase_J_C"/>
</dbReference>
<evidence type="ECO:0000259" key="1">
    <source>
        <dbReference type="Pfam" id="PF17770"/>
    </source>
</evidence>
<proteinExistence type="predicted"/>
<feature type="domain" description="Ribonuclease J beta-CASP" evidence="2">
    <location>
        <begin position="137"/>
        <end position="260"/>
    </location>
</feature>
<organism evidence="3 4">
    <name type="scientific">Zophobas morio</name>
    <dbReference type="NCBI Taxonomy" id="2755281"/>
    <lineage>
        <taxon>Eukaryota</taxon>
        <taxon>Metazoa</taxon>
        <taxon>Ecdysozoa</taxon>
        <taxon>Arthropoda</taxon>
        <taxon>Hexapoda</taxon>
        <taxon>Insecta</taxon>
        <taxon>Pterygota</taxon>
        <taxon>Neoptera</taxon>
        <taxon>Endopterygota</taxon>
        <taxon>Coleoptera</taxon>
        <taxon>Polyphaga</taxon>
        <taxon>Cucujiformia</taxon>
        <taxon>Tenebrionidae</taxon>
        <taxon>Zophobas</taxon>
    </lineage>
</organism>
<dbReference type="AlphaFoldDB" id="A0AA38HG79"/>
<dbReference type="InterPro" id="IPR036866">
    <property type="entry name" value="RibonucZ/Hydroxyglut_hydro"/>
</dbReference>
<dbReference type="Gene3D" id="3.10.20.580">
    <property type="match status" value="1"/>
</dbReference>
<sequence length="496" mass="55511">MNNVNVYCNELVAVVIKQNLLRMRVRSNDSRIKIIKAEDVLKFGKVSVEIFQTTASYPETFGYAIHTPIGTIVYMGDYVIDGSEQSYFSTNMKHINEIATKDVLAFISDSENASRLDYTVPHHRIEKFISAPMKDKQKRLIIGIFEEDVFKLFEVLSQAKEAGRKVAIYGRTLQKVIENTTLLKNLGFEKNQIISVEEFNKNNDNVLVIAGTVEGLYSQLAKIANGNDDLVEFTENDTLIIATPPAAGIEKKHAEILDELARTNAKLIALSDKNIWSMKASFEDIKFMTRILSPKAFVPIKGLFKDLLQAERAAKEAGVREGHTALIDNGQILKITKDGDCIIAREEIKASDAYIDGIGVGDIGSVVLNERRQLATDGAVIIGANIDVKTKELVSLVDMQMRGVIYIQDENPIFKAIHKQINDILDKGVATFKEDPRKFDINDIRKEIISKVRTIIKKDAGKQPIVLAVINEIDGNYFEPKKRSFDNKSNNQSKGN</sequence>
<dbReference type="InterPro" id="IPR055132">
    <property type="entry name" value="RNase_J_b_CASP"/>
</dbReference>
<dbReference type="PANTHER" id="PTHR43694:SF1">
    <property type="entry name" value="RIBONUCLEASE J"/>
    <property type="match status" value="1"/>
</dbReference>
<evidence type="ECO:0000313" key="3">
    <source>
        <dbReference type="EMBL" id="KAJ3615857.1"/>
    </source>
</evidence>
<keyword evidence="4" id="KW-1185">Reference proteome</keyword>
<comment type="caution">
    <text evidence="3">The sequence shown here is derived from an EMBL/GenBank/DDBJ whole genome shotgun (WGS) entry which is preliminary data.</text>
</comment>
<dbReference type="Proteomes" id="UP001168821">
    <property type="component" value="Unassembled WGS sequence"/>
</dbReference>
<dbReference type="InterPro" id="IPR042173">
    <property type="entry name" value="RNase_J_2"/>
</dbReference>
<dbReference type="Pfam" id="PF22505">
    <property type="entry name" value="RNase_J_b_CASP"/>
    <property type="match status" value="1"/>
</dbReference>
<gene>
    <name evidence="3" type="ORF">Zmor_012240</name>
</gene>
<dbReference type="PANTHER" id="PTHR43694">
    <property type="entry name" value="RIBONUCLEASE J"/>
    <property type="match status" value="1"/>
</dbReference>
<name>A0AA38HG79_9CUCU</name>